<dbReference type="InterPro" id="IPR010104">
    <property type="entry name" value="TonB_rcpt_bac"/>
</dbReference>
<evidence type="ECO:0000256" key="6">
    <source>
        <dbReference type="ARBA" id="ARBA00023136"/>
    </source>
</evidence>
<evidence type="ECO:0000256" key="2">
    <source>
        <dbReference type="ARBA" id="ARBA00022448"/>
    </source>
</evidence>
<accession>A0A928V6L8</accession>
<keyword evidence="7 8" id="KW-0998">Cell outer membrane</keyword>
<evidence type="ECO:0000313" key="13">
    <source>
        <dbReference type="EMBL" id="MBE8717049.1"/>
    </source>
</evidence>
<dbReference type="Pfam" id="PF07715">
    <property type="entry name" value="Plug"/>
    <property type="match status" value="1"/>
</dbReference>
<dbReference type="PANTHER" id="PTHR40980">
    <property type="entry name" value="PLUG DOMAIN-CONTAINING PROTEIN"/>
    <property type="match status" value="1"/>
</dbReference>
<dbReference type="InterPro" id="IPR000531">
    <property type="entry name" value="Beta-barrel_TonB"/>
</dbReference>
<comment type="caution">
    <text evidence="13">The sequence shown here is derived from an EMBL/GenBank/DDBJ whole genome shotgun (WGS) entry which is preliminary data.</text>
</comment>
<keyword evidence="6 8" id="KW-0472">Membrane</keyword>
<dbReference type="InterPro" id="IPR036942">
    <property type="entry name" value="Beta-barrel_TonB_sf"/>
</dbReference>
<reference evidence="13" key="1">
    <citation type="submission" date="2018-07" db="EMBL/GenBank/DDBJ databases">
        <title>Genome assembly of strain Ka43.</title>
        <authorList>
            <person name="Kukolya J."/>
            <person name="Nagy I."/>
            <person name="Horvath B."/>
            <person name="Toth A."/>
        </authorList>
    </citation>
    <scope>NUCLEOTIDE SEQUENCE</scope>
    <source>
        <strain evidence="13">KB43</strain>
    </source>
</reference>
<keyword evidence="4 8" id="KW-0812">Transmembrane</keyword>
<sequence length="971" mass="104658">MKHASFRINPLAWSILTAVAISGTSVQAQTTSASDSVEEVVVTGFRASLNTALNQKRENTAAIDSIVSEDIGKFPDSNLAESMQRIPGVALSRGDGGEGKNISVRGLGSTFTRVRINGMEGASQTGSSDIYGAGNSGRGFDFNVFPSEIFSDLTVRKTPSADVEEGSLGATVDIKAPRPLSFKDEFTATGTLRGVYNEISESTDPRISGLIAKKFADDTIGVLVSVAHSERNIREVGYSAVNILPGYVNGGFCSPVGYTGTQVPANNAAKGADELNCSTGNPRTGSAEAYDLWRSLTGVSGQPGGGVFMPRIPRYLNSEQDAERSGGSVTLEWQPTDRTNVALDGLFSRYDVVRRDNYIDALSLARNANNNGQPMMSIKELEVNANGSLVYGLFDGVDLRSESLVDRFTTTVEQINLSFSHQFSDTFEVTGLIGRSKSELENLERLTVNLDAVDTDNYSIDFRNGGNIPILSYGIDVANPNNFQYAAGLSDGTVLGNWNIGSSSRTTENTTAGVNFGWQATDAFKIKFGAQHRVSDYKVRTQQLAPSYTATRNLPAGVSVSDFTRIVKGVNDKLGSNTLGNYVGVDHEKWKQAVGFNDFEWCGAECGAQSPEVKETINSAYLMTEFRFEDLAMPIRGDVGVRYVETDQHSVGFVPTAAPAGSKYPTVALPVAVDRTYDDLLPSANVVIEINPSLLARLSFAEVISRPDLGVLIPSGSVNATTRTGSIGNPFLEAIRAKTYDASLEWYFNEGALASVAYFEKDIDTYIQSISSLVPYSELGLPNTLLEGSSATPADLFTVMRSTNTPGGPLKGVELNMQLPFTFLPGFWQDFGLLANYTHVTSDINYVLQSANGVPTLTTTNDLIGLSKDAASATLYYEKDDFSIRTTGSYRSGYLRSIPSGGNDSDVLGNKSTLFVDASASYNLTSNVTLILEAQNLTDERNTLYIDSVRQDTLFETRIGRTFTVGVTARF</sequence>
<evidence type="ECO:0000259" key="12">
    <source>
        <dbReference type="Pfam" id="PF07715"/>
    </source>
</evidence>
<evidence type="ECO:0000256" key="5">
    <source>
        <dbReference type="ARBA" id="ARBA00023077"/>
    </source>
</evidence>
<dbReference type="RefSeq" id="WP_193908617.1">
    <property type="nucleotide sequence ID" value="NZ_PRDL01000001.1"/>
</dbReference>
<evidence type="ECO:0000259" key="11">
    <source>
        <dbReference type="Pfam" id="PF00593"/>
    </source>
</evidence>
<evidence type="ECO:0000256" key="9">
    <source>
        <dbReference type="RuleBase" id="RU003357"/>
    </source>
</evidence>
<dbReference type="InterPro" id="IPR039426">
    <property type="entry name" value="TonB-dep_rcpt-like"/>
</dbReference>
<dbReference type="GO" id="GO:0009279">
    <property type="term" value="C:cell outer membrane"/>
    <property type="evidence" value="ECO:0007669"/>
    <property type="project" value="UniProtKB-SubCell"/>
</dbReference>
<keyword evidence="2 8" id="KW-0813">Transport</keyword>
<evidence type="ECO:0000256" key="7">
    <source>
        <dbReference type="ARBA" id="ARBA00023237"/>
    </source>
</evidence>
<evidence type="ECO:0000256" key="3">
    <source>
        <dbReference type="ARBA" id="ARBA00022452"/>
    </source>
</evidence>
<feature type="chain" id="PRO_5036794526" evidence="10">
    <location>
        <begin position="29"/>
        <end position="971"/>
    </location>
</feature>
<keyword evidence="14" id="KW-1185">Reference proteome</keyword>
<comment type="subcellular location">
    <subcellularLocation>
        <location evidence="1 8">Cell outer membrane</location>
        <topology evidence="1 8">Multi-pass membrane protein</topology>
    </subcellularLocation>
</comment>
<evidence type="ECO:0000256" key="1">
    <source>
        <dbReference type="ARBA" id="ARBA00004571"/>
    </source>
</evidence>
<dbReference type="Gene3D" id="2.170.130.10">
    <property type="entry name" value="TonB-dependent receptor, plug domain"/>
    <property type="match status" value="1"/>
</dbReference>
<dbReference type="PROSITE" id="PS52016">
    <property type="entry name" value="TONB_DEPENDENT_REC_3"/>
    <property type="match status" value="1"/>
</dbReference>
<evidence type="ECO:0000313" key="14">
    <source>
        <dbReference type="Proteomes" id="UP000652567"/>
    </source>
</evidence>
<evidence type="ECO:0000256" key="8">
    <source>
        <dbReference type="PROSITE-ProRule" id="PRU01360"/>
    </source>
</evidence>
<organism evidence="13 14">
    <name type="scientific">Cellvibrio polysaccharolyticus</name>
    <dbReference type="NCBI Taxonomy" id="2082724"/>
    <lineage>
        <taxon>Bacteria</taxon>
        <taxon>Pseudomonadati</taxon>
        <taxon>Pseudomonadota</taxon>
        <taxon>Gammaproteobacteria</taxon>
        <taxon>Cellvibrionales</taxon>
        <taxon>Cellvibrionaceae</taxon>
        <taxon>Cellvibrio</taxon>
    </lineage>
</organism>
<feature type="domain" description="TonB-dependent receptor-like beta-barrel" evidence="11">
    <location>
        <begin position="475"/>
        <end position="937"/>
    </location>
</feature>
<protein>
    <submittedName>
        <fullName evidence="13">TonB-dependent receptor</fullName>
    </submittedName>
</protein>
<dbReference type="InterPro" id="IPR012910">
    <property type="entry name" value="Plug_dom"/>
</dbReference>
<evidence type="ECO:0000256" key="10">
    <source>
        <dbReference type="SAM" id="SignalP"/>
    </source>
</evidence>
<dbReference type="SUPFAM" id="SSF56935">
    <property type="entry name" value="Porins"/>
    <property type="match status" value="1"/>
</dbReference>
<dbReference type="Pfam" id="PF00593">
    <property type="entry name" value="TonB_dep_Rec_b-barrel"/>
    <property type="match status" value="1"/>
</dbReference>
<proteinExistence type="inferred from homology"/>
<feature type="signal peptide" evidence="10">
    <location>
        <begin position="1"/>
        <end position="28"/>
    </location>
</feature>
<dbReference type="Gene3D" id="2.40.170.20">
    <property type="entry name" value="TonB-dependent receptor, beta-barrel domain"/>
    <property type="match status" value="1"/>
</dbReference>
<comment type="similarity">
    <text evidence="8 9">Belongs to the TonB-dependent receptor family.</text>
</comment>
<dbReference type="InterPro" id="IPR037066">
    <property type="entry name" value="Plug_dom_sf"/>
</dbReference>
<evidence type="ECO:0000256" key="4">
    <source>
        <dbReference type="ARBA" id="ARBA00022692"/>
    </source>
</evidence>
<keyword evidence="10" id="KW-0732">Signal</keyword>
<feature type="domain" description="TonB-dependent receptor plug" evidence="12">
    <location>
        <begin position="56"/>
        <end position="169"/>
    </location>
</feature>
<gene>
    <name evidence="13" type="ORF">C4F51_07565</name>
</gene>
<dbReference type="NCBIfam" id="TIGR01782">
    <property type="entry name" value="TonB-Xanth-Caul"/>
    <property type="match status" value="1"/>
</dbReference>
<name>A0A928V6L8_9GAMM</name>
<keyword evidence="3 8" id="KW-1134">Transmembrane beta strand</keyword>
<dbReference type="CDD" id="cd01347">
    <property type="entry name" value="ligand_gated_channel"/>
    <property type="match status" value="1"/>
</dbReference>
<keyword evidence="5 9" id="KW-0798">TonB box</keyword>
<keyword evidence="13" id="KW-0675">Receptor</keyword>
<dbReference type="Proteomes" id="UP000652567">
    <property type="component" value="Unassembled WGS sequence"/>
</dbReference>
<dbReference type="AlphaFoldDB" id="A0A928V6L8"/>
<dbReference type="EMBL" id="PRDL01000001">
    <property type="protein sequence ID" value="MBE8717049.1"/>
    <property type="molecule type" value="Genomic_DNA"/>
</dbReference>
<dbReference type="PANTHER" id="PTHR40980:SF3">
    <property type="entry name" value="TONB-DEPENDENT RECEPTOR-LIKE BETA-BARREL DOMAIN-CONTAINING PROTEIN"/>
    <property type="match status" value="1"/>
</dbReference>